<protein>
    <recommendedName>
        <fullName evidence="5">Tyr recombinase domain-containing protein</fullName>
    </recommendedName>
</protein>
<dbReference type="InterPro" id="IPR002104">
    <property type="entry name" value="Integrase_catalytic"/>
</dbReference>
<name>A0A1C7F8B5_9VIBR</name>
<gene>
    <name evidence="6" type="ORF">VSVS05_00520</name>
</gene>
<evidence type="ECO:0000256" key="2">
    <source>
        <dbReference type="ARBA" id="ARBA00022908"/>
    </source>
</evidence>
<feature type="domain" description="Tyr recombinase" evidence="5">
    <location>
        <begin position="311"/>
        <end position="507"/>
    </location>
</feature>
<dbReference type="PATRIC" id="fig|45658.7.peg.486"/>
<dbReference type="SUPFAM" id="SSF56349">
    <property type="entry name" value="DNA breaking-rejoining enzymes"/>
    <property type="match status" value="1"/>
</dbReference>
<proteinExistence type="inferred from homology"/>
<dbReference type="RefSeq" id="WP_081796250.1">
    <property type="nucleotide sequence ID" value="NZ_CP016414.1"/>
</dbReference>
<keyword evidence="3" id="KW-0238">DNA-binding</keyword>
<dbReference type="EMBL" id="CP016414">
    <property type="protein sequence ID" value="ANU35653.1"/>
    <property type="molecule type" value="Genomic_DNA"/>
</dbReference>
<dbReference type="Pfam" id="PF00589">
    <property type="entry name" value="Phage_integrase"/>
    <property type="match status" value="1"/>
</dbReference>
<evidence type="ECO:0000313" key="7">
    <source>
        <dbReference type="Proteomes" id="UP000092528"/>
    </source>
</evidence>
<dbReference type="Proteomes" id="UP000092528">
    <property type="component" value="Chromosome 1"/>
</dbReference>
<evidence type="ECO:0000256" key="1">
    <source>
        <dbReference type="ARBA" id="ARBA00008857"/>
    </source>
</evidence>
<keyword evidence="7" id="KW-1185">Reference proteome</keyword>
<accession>A0A1C7F8B5</accession>
<dbReference type="PANTHER" id="PTHR30349:SF41">
    <property type="entry name" value="INTEGRASE_RECOMBINASE PROTEIN MJ0367-RELATED"/>
    <property type="match status" value="1"/>
</dbReference>
<organism evidence="6 7">
    <name type="scientific">Vibrio scophthalmi</name>
    <dbReference type="NCBI Taxonomy" id="45658"/>
    <lineage>
        <taxon>Bacteria</taxon>
        <taxon>Pseudomonadati</taxon>
        <taxon>Pseudomonadota</taxon>
        <taxon>Gammaproteobacteria</taxon>
        <taxon>Vibrionales</taxon>
        <taxon>Vibrionaceae</taxon>
        <taxon>Vibrio</taxon>
    </lineage>
</organism>
<dbReference type="InterPro" id="IPR046668">
    <property type="entry name" value="DUF6538"/>
</dbReference>
<evidence type="ECO:0000259" key="5">
    <source>
        <dbReference type="PROSITE" id="PS51898"/>
    </source>
</evidence>
<dbReference type="GO" id="GO:0006310">
    <property type="term" value="P:DNA recombination"/>
    <property type="evidence" value="ECO:0007669"/>
    <property type="project" value="UniProtKB-KW"/>
</dbReference>
<dbReference type="InterPro" id="IPR011010">
    <property type="entry name" value="DNA_brk_join_enz"/>
</dbReference>
<evidence type="ECO:0000313" key="6">
    <source>
        <dbReference type="EMBL" id="ANU35653.1"/>
    </source>
</evidence>
<dbReference type="InterPro" id="IPR050090">
    <property type="entry name" value="Tyrosine_recombinase_XerCD"/>
</dbReference>
<comment type="similarity">
    <text evidence="1">Belongs to the 'phage' integrase family.</text>
</comment>
<evidence type="ECO:0000256" key="3">
    <source>
        <dbReference type="ARBA" id="ARBA00023125"/>
    </source>
</evidence>
<dbReference type="GO" id="GO:0003677">
    <property type="term" value="F:DNA binding"/>
    <property type="evidence" value="ECO:0007669"/>
    <property type="project" value="UniProtKB-KW"/>
</dbReference>
<dbReference type="PANTHER" id="PTHR30349">
    <property type="entry name" value="PHAGE INTEGRASE-RELATED"/>
    <property type="match status" value="1"/>
</dbReference>
<keyword evidence="2" id="KW-0229">DNA integration</keyword>
<reference evidence="6 7" key="1">
    <citation type="submission" date="2016-07" db="EMBL/GenBank/DDBJ databases">
        <title>Genome sequencing of Vibrio scophthalmi strain VS-05, an isolated from Paralichthys olivaceus.</title>
        <authorList>
            <person name="Han H.-J."/>
        </authorList>
    </citation>
    <scope>NUCLEOTIDE SEQUENCE [LARGE SCALE GENOMIC DNA]</scope>
    <source>
        <strain evidence="6 7">VS-05</strain>
    </source>
</reference>
<dbReference type="AlphaFoldDB" id="A0A1C7F8B5"/>
<dbReference type="PROSITE" id="PS51898">
    <property type="entry name" value="TYR_RECOMBINASE"/>
    <property type="match status" value="1"/>
</dbReference>
<dbReference type="Gene3D" id="1.10.150.130">
    <property type="match status" value="1"/>
</dbReference>
<dbReference type="GO" id="GO:0015074">
    <property type="term" value="P:DNA integration"/>
    <property type="evidence" value="ECO:0007669"/>
    <property type="project" value="UniProtKB-KW"/>
</dbReference>
<dbReference type="Pfam" id="PF20172">
    <property type="entry name" value="DUF6538"/>
    <property type="match status" value="1"/>
</dbReference>
<keyword evidence="4" id="KW-0233">DNA recombination</keyword>
<sequence>MIYKSFLYLQGLCDPQSAAQCDPHMTNATYLTTRNNTYYFKKRIPSDLRCIFNKSHFYTSLKTTKWATALCMSSSLVSQTDLLFSNTRKKMNTMTNEDLTETIYAIMHGTKPKTINPNTNEWISVRLINHPDGTTEQVTEVHHEGQTSEEIAADHCSLEILTAQQAPTSTSTSLKEPINTLSDVVERFMASKTASGTVQDKGLEANKAHLTLLLDFFGADTSIRTIRLEQAEEFRNLLLKLPPNRSKNKKLKGKSLSEIVDMNLKPQAIATVKGTIQKCSTFFQWATKADYVDQNYFYKMPMPKDNRKESEQRDRWYKEDLHKLFSMPIWSEHKNIKHAYYYWLPLLSLYTGARLNELAQMKPDNVIHADNIQCFQITDEDEGQKLKNTSSKRLIPVHPHLIELGFDEYLKQRQGKEWLFDGLLTNNGDLPRDGFSHNASKWFNRLRKQNNLSHVDFHSFRHTVADELKQNQVPAQQASSLLGHKDQTITYARYGKDLNIRLMNKTVQVLDFTDVLKNVKPWQ</sequence>
<dbReference type="Gene3D" id="1.10.443.10">
    <property type="entry name" value="Intergrase catalytic core"/>
    <property type="match status" value="1"/>
</dbReference>
<dbReference type="InterPro" id="IPR013762">
    <property type="entry name" value="Integrase-like_cat_sf"/>
</dbReference>
<dbReference type="InterPro" id="IPR010998">
    <property type="entry name" value="Integrase_recombinase_N"/>
</dbReference>
<dbReference type="CDD" id="cd01184">
    <property type="entry name" value="INT_C_like_1"/>
    <property type="match status" value="1"/>
</dbReference>
<evidence type="ECO:0000256" key="4">
    <source>
        <dbReference type="ARBA" id="ARBA00023172"/>
    </source>
</evidence>